<dbReference type="Proteomes" id="UP001152885">
    <property type="component" value="Unassembled WGS sequence"/>
</dbReference>
<feature type="region of interest" description="Disordered" evidence="1">
    <location>
        <begin position="222"/>
        <end position="306"/>
    </location>
</feature>
<dbReference type="Pfam" id="PF13430">
    <property type="entry name" value="DUF4112"/>
    <property type="match status" value="1"/>
</dbReference>
<feature type="compositionally biased region" description="Low complexity" evidence="1">
    <location>
        <begin position="226"/>
        <end position="243"/>
    </location>
</feature>
<gene>
    <name evidence="3" type="ORF">CANVERA_P1606</name>
</gene>
<feature type="compositionally biased region" description="Polar residues" evidence="1">
    <location>
        <begin position="244"/>
        <end position="267"/>
    </location>
</feature>
<dbReference type="EMBL" id="CANTUO010000001">
    <property type="protein sequence ID" value="CAI5757089.1"/>
    <property type="molecule type" value="Genomic_DNA"/>
</dbReference>
<keyword evidence="2" id="KW-0472">Membrane</keyword>
<dbReference type="PANTHER" id="PTHR35519">
    <property type="entry name" value="MEMBRANE PROTEINS"/>
    <property type="match status" value="1"/>
</dbReference>
<organism evidence="3 4">
    <name type="scientific">Candida verbasci</name>
    <dbReference type="NCBI Taxonomy" id="1227364"/>
    <lineage>
        <taxon>Eukaryota</taxon>
        <taxon>Fungi</taxon>
        <taxon>Dikarya</taxon>
        <taxon>Ascomycota</taxon>
        <taxon>Saccharomycotina</taxon>
        <taxon>Pichiomycetes</taxon>
        <taxon>Debaryomycetaceae</taxon>
        <taxon>Candida/Lodderomyces clade</taxon>
        <taxon>Candida</taxon>
    </lineage>
</organism>
<feature type="compositionally biased region" description="Basic residues" evidence="1">
    <location>
        <begin position="296"/>
        <end position="306"/>
    </location>
</feature>
<evidence type="ECO:0000313" key="3">
    <source>
        <dbReference type="EMBL" id="CAI5757089.1"/>
    </source>
</evidence>
<protein>
    <submittedName>
        <fullName evidence="3">Uncharacterized protein</fullName>
    </submittedName>
</protein>
<feature type="transmembrane region" description="Helical" evidence="2">
    <location>
        <begin position="126"/>
        <end position="147"/>
    </location>
</feature>
<evidence type="ECO:0000256" key="1">
    <source>
        <dbReference type="SAM" id="MobiDB-lite"/>
    </source>
</evidence>
<dbReference type="OrthoDB" id="2103474at2759"/>
<evidence type="ECO:0000313" key="4">
    <source>
        <dbReference type="Proteomes" id="UP001152885"/>
    </source>
</evidence>
<keyword evidence="4" id="KW-1185">Reference proteome</keyword>
<evidence type="ECO:0000256" key="2">
    <source>
        <dbReference type="SAM" id="Phobius"/>
    </source>
</evidence>
<sequence>MSNFIIKYFMNRILKDNQWNKFGVEDPYYEYLPIISKNGKTIKYQKIKRSIPPALSTNDEKILQNFKIKAYRYDYWFNLFGVSFGWTNIIGVIPFLGSFISTFWSLQLLLLARKLDDGFPLDLQCLFILNILIDFVLGLIPFIGSIIEVGYKANSRNYLLLEKHLIRISDKNRGLISKDEVRPNFINDKVQPYVEENLKPQAIEFGKTALKVGNEALELINRKRSSSTSSTASTATANFTTSARPTTTDDSTINTNPTSPAVDNISNLAAASSSSTNGATTTSTATPPVLSQSTSSKKKNKRKGSR</sequence>
<dbReference type="AlphaFoldDB" id="A0A9W4TTZ8"/>
<reference evidence="3" key="1">
    <citation type="submission" date="2022-12" db="EMBL/GenBank/DDBJ databases">
        <authorList>
            <person name="Brejova B."/>
        </authorList>
    </citation>
    <scope>NUCLEOTIDE SEQUENCE</scope>
</reference>
<proteinExistence type="predicted"/>
<dbReference type="InterPro" id="IPR025187">
    <property type="entry name" value="DUF4112"/>
</dbReference>
<dbReference type="PANTHER" id="PTHR35519:SF2">
    <property type="entry name" value="PH DOMAIN PROTEIN"/>
    <property type="match status" value="1"/>
</dbReference>
<keyword evidence="2" id="KW-1133">Transmembrane helix</keyword>
<feature type="compositionally biased region" description="Low complexity" evidence="1">
    <location>
        <begin position="269"/>
        <end position="295"/>
    </location>
</feature>
<keyword evidence="2" id="KW-0812">Transmembrane</keyword>
<feature type="transmembrane region" description="Helical" evidence="2">
    <location>
        <begin position="75"/>
        <end position="106"/>
    </location>
</feature>
<accession>A0A9W4TTZ8</accession>
<comment type="caution">
    <text evidence="3">The sequence shown here is derived from an EMBL/GenBank/DDBJ whole genome shotgun (WGS) entry which is preliminary data.</text>
</comment>
<name>A0A9W4TTZ8_9ASCO</name>